<keyword evidence="5" id="KW-0597">Phosphoprotein</keyword>
<keyword evidence="13 14" id="KW-0472">Membrane</keyword>
<keyword evidence="10" id="KW-0067">ATP-binding</keyword>
<reference evidence="16 17" key="1">
    <citation type="submission" date="2019-02" db="EMBL/GenBank/DDBJ databases">
        <title>Peptostreptococcaceae bacterium ZHW00191 nov., a new bacterium isolated from the human gut.</title>
        <authorList>
            <person name="Zhou H.-W."/>
            <person name="Chen X.-J."/>
        </authorList>
    </citation>
    <scope>NUCLEOTIDE SEQUENCE [LARGE SCALE GENOMIC DNA]</scope>
    <source>
        <strain evidence="16 17">ZHW00191</strain>
    </source>
</reference>
<evidence type="ECO:0000256" key="3">
    <source>
        <dbReference type="ARBA" id="ARBA00012438"/>
    </source>
</evidence>
<evidence type="ECO:0000256" key="11">
    <source>
        <dbReference type="ARBA" id="ARBA00022989"/>
    </source>
</evidence>
<comment type="subcellular location">
    <subcellularLocation>
        <location evidence="2">Cell membrane</location>
        <topology evidence="2">Multi-pass membrane protein</topology>
    </subcellularLocation>
</comment>
<dbReference type="SUPFAM" id="SSF47384">
    <property type="entry name" value="Homodimeric domain of signal transducing histidine kinase"/>
    <property type="match status" value="1"/>
</dbReference>
<dbReference type="InterPro" id="IPR032834">
    <property type="entry name" value="NatK-like_C"/>
</dbReference>
<keyword evidence="9 16" id="KW-0418">Kinase</keyword>
<evidence type="ECO:0000256" key="10">
    <source>
        <dbReference type="ARBA" id="ARBA00022840"/>
    </source>
</evidence>
<evidence type="ECO:0000256" key="1">
    <source>
        <dbReference type="ARBA" id="ARBA00000085"/>
    </source>
</evidence>
<dbReference type="Gene3D" id="6.10.340.10">
    <property type="match status" value="1"/>
</dbReference>
<keyword evidence="7 14" id="KW-0812">Transmembrane</keyword>
<comment type="catalytic activity">
    <reaction evidence="1">
        <text>ATP + protein L-histidine = ADP + protein N-phospho-L-histidine.</text>
        <dbReference type="EC" id="2.7.13.3"/>
    </reaction>
</comment>
<evidence type="ECO:0000259" key="15">
    <source>
        <dbReference type="PROSITE" id="PS50885"/>
    </source>
</evidence>
<evidence type="ECO:0000256" key="4">
    <source>
        <dbReference type="ARBA" id="ARBA00022475"/>
    </source>
</evidence>
<evidence type="ECO:0000256" key="5">
    <source>
        <dbReference type="ARBA" id="ARBA00022553"/>
    </source>
</evidence>
<evidence type="ECO:0000256" key="9">
    <source>
        <dbReference type="ARBA" id="ARBA00022777"/>
    </source>
</evidence>
<feature type="domain" description="HAMP" evidence="15">
    <location>
        <begin position="97"/>
        <end position="140"/>
    </location>
</feature>
<dbReference type="RefSeq" id="WP_142536620.1">
    <property type="nucleotide sequence ID" value="NZ_SGJB01000019.1"/>
</dbReference>
<evidence type="ECO:0000256" key="13">
    <source>
        <dbReference type="ARBA" id="ARBA00023136"/>
    </source>
</evidence>
<dbReference type="InterPro" id="IPR050398">
    <property type="entry name" value="HssS/ArlS-like"/>
</dbReference>
<dbReference type="CDD" id="cd00082">
    <property type="entry name" value="HisKA"/>
    <property type="match status" value="1"/>
</dbReference>
<dbReference type="PROSITE" id="PS50885">
    <property type="entry name" value="HAMP"/>
    <property type="match status" value="1"/>
</dbReference>
<dbReference type="Pfam" id="PF00672">
    <property type="entry name" value="HAMP"/>
    <property type="match status" value="1"/>
</dbReference>
<name>A0A544QTD5_9FIRM</name>
<dbReference type="InterPro" id="IPR036890">
    <property type="entry name" value="HATPase_C_sf"/>
</dbReference>
<dbReference type="Pfam" id="PF00512">
    <property type="entry name" value="HisKA"/>
    <property type="match status" value="1"/>
</dbReference>
<protein>
    <recommendedName>
        <fullName evidence="3">histidine kinase</fullName>
        <ecNumber evidence="3">2.7.13.3</ecNumber>
    </recommendedName>
</protein>
<dbReference type="EC" id="2.7.13.3" evidence="3"/>
<evidence type="ECO:0000256" key="7">
    <source>
        <dbReference type="ARBA" id="ARBA00022692"/>
    </source>
</evidence>
<dbReference type="GO" id="GO:0005524">
    <property type="term" value="F:ATP binding"/>
    <property type="evidence" value="ECO:0007669"/>
    <property type="project" value="UniProtKB-KW"/>
</dbReference>
<gene>
    <name evidence="16" type="ORF">EXD82_09195</name>
</gene>
<organism evidence="16 17">
    <name type="scientific">Peptacetobacter hominis</name>
    <dbReference type="NCBI Taxonomy" id="2743610"/>
    <lineage>
        <taxon>Bacteria</taxon>
        <taxon>Bacillati</taxon>
        <taxon>Bacillota</taxon>
        <taxon>Clostridia</taxon>
        <taxon>Peptostreptococcales</taxon>
        <taxon>Peptostreptococcaceae</taxon>
        <taxon>Peptacetobacter</taxon>
    </lineage>
</organism>
<dbReference type="AlphaFoldDB" id="A0A544QTD5"/>
<evidence type="ECO:0000256" key="14">
    <source>
        <dbReference type="SAM" id="Phobius"/>
    </source>
</evidence>
<proteinExistence type="predicted"/>
<dbReference type="GO" id="GO:0005886">
    <property type="term" value="C:plasma membrane"/>
    <property type="evidence" value="ECO:0007669"/>
    <property type="project" value="UniProtKB-SubCell"/>
</dbReference>
<dbReference type="OrthoDB" id="9792991at2"/>
<sequence>MLTNKLKNMRKKKLSWEILIYACSAVMASMISYIFLCLGSYYIADIYMLKKGRIMSIEEEILFGSWVTAICFAAAVIIFIFIFLFLVGQKVSYIIYINKGINRLKSGENSYRINVEGSDELAELAENINYLYESNQRILDEEKRIKEKREEMVRSLSHDIRTPLTSIIAYSDIIEKNTDIDKEKLEEYISIVRSRAIHIKNISDLMLETANRQCEYIEDGILMLNQLCEEIEFSLDENILCNIETDECIPFEGCFDIGELRRIMDNIVSNINKYAEKSKPVNIRFKCDGEYLEIFTENTILKEVPCDIESNKIGLKSIKQIVNEYDGEFETIKKDGKFIAYIKIKCLKP</sequence>
<dbReference type="PANTHER" id="PTHR45528:SF1">
    <property type="entry name" value="SENSOR HISTIDINE KINASE CPXA"/>
    <property type="match status" value="1"/>
</dbReference>
<dbReference type="InterPro" id="IPR036097">
    <property type="entry name" value="HisK_dim/P_sf"/>
</dbReference>
<evidence type="ECO:0000256" key="8">
    <source>
        <dbReference type="ARBA" id="ARBA00022741"/>
    </source>
</evidence>
<evidence type="ECO:0000313" key="16">
    <source>
        <dbReference type="EMBL" id="TQQ83953.1"/>
    </source>
</evidence>
<comment type="caution">
    <text evidence="16">The sequence shown here is derived from an EMBL/GenBank/DDBJ whole genome shotgun (WGS) entry which is preliminary data.</text>
</comment>
<dbReference type="Gene3D" id="3.30.565.10">
    <property type="entry name" value="Histidine kinase-like ATPase, C-terminal domain"/>
    <property type="match status" value="1"/>
</dbReference>
<evidence type="ECO:0000256" key="2">
    <source>
        <dbReference type="ARBA" id="ARBA00004651"/>
    </source>
</evidence>
<evidence type="ECO:0000256" key="6">
    <source>
        <dbReference type="ARBA" id="ARBA00022679"/>
    </source>
</evidence>
<keyword evidence="17" id="KW-1185">Reference proteome</keyword>
<dbReference type="Gene3D" id="1.10.287.130">
    <property type="match status" value="1"/>
</dbReference>
<dbReference type="Pfam" id="PF14501">
    <property type="entry name" value="HATPase_c_5"/>
    <property type="match status" value="1"/>
</dbReference>
<dbReference type="GO" id="GO:0000155">
    <property type="term" value="F:phosphorelay sensor kinase activity"/>
    <property type="evidence" value="ECO:0007669"/>
    <property type="project" value="InterPro"/>
</dbReference>
<dbReference type="InterPro" id="IPR003660">
    <property type="entry name" value="HAMP_dom"/>
</dbReference>
<feature type="transmembrane region" description="Helical" evidence="14">
    <location>
        <begin position="20"/>
        <end position="43"/>
    </location>
</feature>
<evidence type="ECO:0000313" key="17">
    <source>
        <dbReference type="Proteomes" id="UP000317863"/>
    </source>
</evidence>
<dbReference type="SUPFAM" id="SSF55874">
    <property type="entry name" value="ATPase domain of HSP90 chaperone/DNA topoisomerase II/histidine kinase"/>
    <property type="match status" value="1"/>
</dbReference>
<feature type="transmembrane region" description="Helical" evidence="14">
    <location>
        <begin position="63"/>
        <end position="87"/>
    </location>
</feature>
<keyword evidence="11 14" id="KW-1133">Transmembrane helix</keyword>
<keyword evidence="8" id="KW-0547">Nucleotide-binding</keyword>
<dbReference type="SMART" id="SM00388">
    <property type="entry name" value="HisKA"/>
    <property type="match status" value="1"/>
</dbReference>
<keyword evidence="6" id="KW-0808">Transferase</keyword>
<keyword evidence="4" id="KW-1003">Cell membrane</keyword>
<dbReference type="CDD" id="cd06225">
    <property type="entry name" value="HAMP"/>
    <property type="match status" value="1"/>
</dbReference>
<evidence type="ECO:0000256" key="12">
    <source>
        <dbReference type="ARBA" id="ARBA00023012"/>
    </source>
</evidence>
<dbReference type="PANTHER" id="PTHR45528">
    <property type="entry name" value="SENSOR HISTIDINE KINASE CPXA"/>
    <property type="match status" value="1"/>
</dbReference>
<dbReference type="Proteomes" id="UP000317863">
    <property type="component" value="Unassembled WGS sequence"/>
</dbReference>
<keyword evidence="12" id="KW-0902">Two-component regulatory system</keyword>
<dbReference type="InterPro" id="IPR003661">
    <property type="entry name" value="HisK_dim/P_dom"/>
</dbReference>
<dbReference type="EMBL" id="SGJB01000019">
    <property type="protein sequence ID" value="TQQ83953.1"/>
    <property type="molecule type" value="Genomic_DNA"/>
</dbReference>
<accession>A0A544QTD5</accession>